<feature type="region of interest" description="Disordered" evidence="2">
    <location>
        <begin position="1"/>
        <end position="65"/>
    </location>
</feature>
<dbReference type="InterPro" id="IPR029063">
    <property type="entry name" value="SAM-dependent_MTases_sf"/>
</dbReference>
<comment type="similarity">
    <text evidence="1">Belongs to the methyltransferase superfamily. LaeA methyltransferase family.</text>
</comment>
<reference evidence="3 4" key="1">
    <citation type="submission" date="2020-07" db="EMBL/GenBank/DDBJ databases">
        <title>Trichoderma asperellum IC-1 whole genome shotgun sequence.</title>
        <authorList>
            <person name="Kanamasa S."/>
            <person name="Takahashi H."/>
        </authorList>
    </citation>
    <scope>NUCLEOTIDE SEQUENCE [LARGE SCALE GENOMIC DNA]</scope>
    <source>
        <strain evidence="3 4">IC-1</strain>
    </source>
</reference>
<feature type="region of interest" description="Disordered" evidence="2">
    <location>
        <begin position="185"/>
        <end position="215"/>
    </location>
</feature>
<sequence length="516" mass="57224">MDRYPQNDFQSSSHRTRSPSPTNGATNTASRTGSSSRANHNFTANTNGGDLYHEPTPQHGAASQAPNAIDYQQSALKLSNLLQSSTAISTGNGNGNLYGHGQSNGVMPPLNLKQDEEKDTATGPTEQTKSYSEPLKSPQRAIGPESIGSPLTHPNGVSIFPDLSAEEQEELSREALDQAEESIIADDSADSIGSVHGDDAGSDAGYDSDTASSASTSVMSSVRDYMYENGRRYHRYREGTYNFPNDDVEQEREDMKHAMVKLLCSQKLHFAPIGDNPQEILDIGTGTGIWSIEMGDKYLSAHILGIDLSPIQPDWLPPNVRFMIDDVESPWLHPRNHFDYIHSRHTVMAVRDWMKLFRRAIEHLKIGGWIELQEIHHTPRSALPDGNGEMPPDHPVARYWKHVSEGLAALGIDLDTASNGRISDMMQAAGFTNVTERVLHVPIGTWPKNKILKTVGLYWRTILLDGIQAIALGPLTRGLGWNREQVEVLLMEVRQAYFDDSKLMYMPFHVIYGQRP</sequence>
<evidence type="ECO:0000256" key="1">
    <source>
        <dbReference type="ARBA" id="ARBA00038158"/>
    </source>
</evidence>
<dbReference type="PANTHER" id="PTHR43591">
    <property type="entry name" value="METHYLTRANSFERASE"/>
    <property type="match status" value="1"/>
</dbReference>
<evidence type="ECO:0000256" key="2">
    <source>
        <dbReference type="SAM" id="MobiDB-lite"/>
    </source>
</evidence>
<dbReference type="PANTHER" id="PTHR43591:SF10">
    <property type="entry name" value="ABC TRANSMEMBRANE TYPE-1 DOMAIN-CONTAINING PROTEIN-RELATED"/>
    <property type="match status" value="1"/>
</dbReference>
<protein>
    <submittedName>
        <fullName evidence="3">Secondary metabolism regulator LAE1</fullName>
    </submittedName>
</protein>
<dbReference type="SUPFAM" id="SSF53335">
    <property type="entry name" value="S-adenosyl-L-methionine-dependent methyltransferases"/>
    <property type="match status" value="1"/>
</dbReference>
<dbReference type="OrthoDB" id="184880at2759"/>
<dbReference type="CDD" id="cd02440">
    <property type="entry name" value="AdoMet_MTases"/>
    <property type="match status" value="1"/>
</dbReference>
<dbReference type="AlphaFoldDB" id="A0A6V8R2N6"/>
<organism evidence="3 4">
    <name type="scientific">Trichoderma asperellum</name>
    <name type="common">Filamentous fungus</name>
    <dbReference type="NCBI Taxonomy" id="101201"/>
    <lineage>
        <taxon>Eukaryota</taxon>
        <taxon>Fungi</taxon>
        <taxon>Dikarya</taxon>
        <taxon>Ascomycota</taxon>
        <taxon>Pezizomycotina</taxon>
        <taxon>Sordariomycetes</taxon>
        <taxon>Hypocreomycetidae</taxon>
        <taxon>Hypocreales</taxon>
        <taxon>Hypocreaceae</taxon>
        <taxon>Trichoderma</taxon>
    </lineage>
</organism>
<feature type="region of interest" description="Disordered" evidence="2">
    <location>
        <begin position="93"/>
        <end position="159"/>
    </location>
</feature>
<dbReference type="EMBL" id="BLZH01000013">
    <property type="protein sequence ID" value="GFP59334.1"/>
    <property type="molecule type" value="Genomic_DNA"/>
</dbReference>
<dbReference type="Proteomes" id="UP000517252">
    <property type="component" value="Unassembled WGS sequence"/>
</dbReference>
<evidence type="ECO:0000313" key="4">
    <source>
        <dbReference type="Proteomes" id="UP000517252"/>
    </source>
</evidence>
<comment type="caution">
    <text evidence="3">The sequence shown here is derived from an EMBL/GenBank/DDBJ whole genome shotgun (WGS) entry which is preliminary data.</text>
</comment>
<dbReference type="GO" id="GO:0008168">
    <property type="term" value="F:methyltransferase activity"/>
    <property type="evidence" value="ECO:0007669"/>
    <property type="project" value="TreeGrafter"/>
</dbReference>
<feature type="compositionally biased region" description="Polar residues" evidence="2">
    <location>
        <begin position="122"/>
        <end position="131"/>
    </location>
</feature>
<proteinExistence type="inferred from homology"/>
<name>A0A6V8R2N6_TRIAP</name>
<dbReference type="Gene3D" id="3.40.50.150">
    <property type="entry name" value="Vaccinia Virus protein VP39"/>
    <property type="match status" value="1"/>
</dbReference>
<gene>
    <name evidence="3" type="ORF">TASIC1_0013002900</name>
</gene>
<feature type="compositionally biased region" description="Polar residues" evidence="2">
    <location>
        <begin position="23"/>
        <end position="48"/>
    </location>
</feature>
<feature type="compositionally biased region" description="Low complexity" evidence="2">
    <location>
        <begin position="202"/>
        <end position="215"/>
    </location>
</feature>
<dbReference type="Pfam" id="PF13489">
    <property type="entry name" value="Methyltransf_23"/>
    <property type="match status" value="1"/>
</dbReference>
<evidence type="ECO:0000313" key="3">
    <source>
        <dbReference type="EMBL" id="GFP59334.1"/>
    </source>
</evidence>
<accession>A0A6V8R2N6</accession>